<protein>
    <submittedName>
        <fullName evidence="1">Uncharacterized protein</fullName>
    </submittedName>
</protein>
<evidence type="ECO:0000313" key="2">
    <source>
        <dbReference type="Proteomes" id="UP000184474"/>
    </source>
</evidence>
<evidence type="ECO:0000313" key="1">
    <source>
        <dbReference type="EMBL" id="SHJ55095.1"/>
    </source>
</evidence>
<organism evidence="1 2">
    <name type="scientific">Reichenbachiella agariperforans</name>
    <dbReference type="NCBI Taxonomy" id="156994"/>
    <lineage>
        <taxon>Bacteria</taxon>
        <taxon>Pseudomonadati</taxon>
        <taxon>Bacteroidota</taxon>
        <taxon>Cytophagia</taxon>
        <taxon>Cytophagales</taxon>
        <taxon>Reichenbachiellaceae</taxon>
        <taxon>Reichenbachiella</taxon>
    </lineage>
</organism>
<accession>A0A1M6K821</accession>
<dbReference type="Proteomes" id="UP000184474">
    <property type="component" value="Unassembled WGS sequence"/>
</dbReference>
<dbReference type="EMBL" id="FRAA01000001">
    <property type="protein sequence ID" value="SHJ55095.1"/>
    <property type="molecule type" value="Genomic_DNA"/>
</dbReference>
<proteinExistence type="predicted"/>
<gene>
    <name evidence="1" type="ORF">SAMN04488028_101475</name>
</gene>
<dbReference type="AlphaFoldDB" id="A0A1M6K821"/>
<reference evidence="2" key="1">
    <citation type="submission" date="2016-11" db="EMBL/GenBank/DDBJ databases">
        <authorList>
            <person name="Varghese N."/>
            <person name="Submissions S."/>
        </authorList>
    </citation>
    <scope>NUCLEOTIDE SEQUENCE [LARGE SCALE GENOMIC DNA]</scope>
    <source>
        <strain evidence="2">DSM 26134</strain>
    </source>
</reference>
<sequence length="42" mass="4793">MKMMKPLLKILAPHQKITAPLKGATVLQVWRRESTGLLSDQY</sequence>
<keyword evidence="2" id="KW-1185">Reference proteome</keyword>
<name>A0A1M6K821_REIAG</name>